<proteinExistence type="predicted"/>
<dbReference type="AlphaFoldDB" id="A0A8C2RD18"/>
<organism evidence="7">
    <name type="scientific">Capra hircus</name>
    <name type="common">Goat</name>
    <dbReference type="NCBI Taxonomy" id="9925"/>
    <lineage>
        <taxon>Eukaryota</taxon>
        <taxon>Metazoa</taxon>
        <taxon>Chordata</taxon>
        <taxon>Craniata</taxon>
        <taxon>Vertebrata</taxon>
        <taxon>Euteleostomi</taxon>
        <taxon>Mammalia</taxon>
        <taxon>Eutheria</taxon>
        <taxon>Laurasiatheria</taxon>
        <taxon>Artiodactyla</taxon>
        <taxon>Ruminantia</taxon>
        <taxon>Pecora</taxon>
        <taxon>Bovidae</taxon>
        <taxon>Caprinae</taxon>
        <taxon>Capra</taxon>
    </lineage>
</organism>
<evidence type="ECO:0000313" key="7">
    <source>
        <dbReference type="Ensembl" id="ENSCHIP00010026971.1"/>
    </source>
</evidence>
<dbReference type="InterPro" id="IPR017907">
    <property type="entry name" value="Znf_RING_CS"/>
</dbReference>
<dbReference type="GO" id="GO:0004842">
    <property type="term" value="F:ubiquitin-protein transferase activity"/>
    <property type="evidence" value="ECO:0007669"/>
    <property type="project" value="TreeGrafter"/>
</dbReference>
<keyword evidence="1" id="KW-0479">Metal-binding</keyword>
<dbReference type="InterPro" id="IPR027370">
    <property type="entry name" value="Znf-RING_euk"/>
</dbReference>
<keyword evidence="3" id="KW-0862">Zinc</keyword>
<evidence type="ECO:0000259" key="6">
    <source>
        <dbReference type="PROSITE" id="PS50089"/>
    </source>
</evidence>
<feature type="region of interest" description="Disordered" evidence="5">
    <location>
        <begin position="89"/>
        <end position="119"/>
    </location>
</feature>
<dbReference type="GO" id="GO:0045088">
    <property type="term" value="P:regulation of innate immune response"/>
    <property type="evidence" value="ECO:0007669"/>
    <property type="project" value="TreeGrafter"/>
</dbReference>
<dbReference type="Pfam" id="PF13445">
    <property type="entry name" value="zf-RING_UBOX"/>
    <property type="match status" value="1"/>
</dbReference>
<reference evidence="7" key="2">
    <citation type="submission" date="2025-08" db="UniProtKB">
        <authorList>
            <consortium name="Ensembl"/>
        </authorList>
    </citation>
    <scope>IDENTIFICATION</scope>
</reference>
<dbReference type="PROSITE" id="PS00518">
    <property type="entry name" value="ZF_RING_1"/>
    <property type="match status" value="1"/>
</dbReference>
<protein>
    <recommendedName>
        <fullName evidence="6">RING-type domain-containing protein</fullName>
    </recommendedName>
</protein>
<dbReference type="GO" id="GO:0008270">
    <property type="term" value="F:zinc ion binding"/>
    <property type="evidence" value="ECO:0007669"/>
    <property type="project" value="UniProtKB-KW"/>
</dbReference>
<dbReference type="InterPro" id="IPR051051">
    <property type="entry name" value="E3_ubiq-ligase_TRIM/RNF"/>
</dbReference>
<name>A0A8C2RD18_CAPHI</name>
<keyword evidence="2 4" id="KW-0863">Zinc-finger</keyword>
<sequence>MAGLDAGPAIPVWLAEDDLGCIICHDLLAWPATLPCGHTFCRDCLLDLWRRGRFCPTCREGAPRPPQLRKNTMLEALADKYRLAARELEGLSPYPGPDPYPGPEPGPVPRPAPRPGRPTAQLRLNSQKFHLLPHAHCLTRAALHPRRLPCLLDGPSVQPLSLRASPVI</sequence>
<dbReference type="Ensembl" id="ENSCHIT00010038106.1">
    <property type="protein sequence ID" value="ENSCHIP00010026971.1"/>
    <property type="gene ID" value="ENSCHIG00010019731.1"/>
</dbReference>
<evidence type="ECO:0000256" key="3">
    <source>
        <dbReference type="ARBA" id="ARBA00022833"/>
    </source>
</evidence>
<evidence type="ECO:0000256" key="2">
    <source>
        <dbReference type="ARBA" id="ARBA00022771"/>
    </source>
</evidence>
<evidence type="ECO:0000256" key="1">
    <source>
        <dbReference type="ARBA" id="ARBA00022723"/>
    </source>
</evidence>
<dbReference type="PANTHER" id="PTHR25465">
    <property type="entry name" value="B-BOX DOMAIN CONTAINING"/>
    <property type="match status" value="1"/>
</dbReference>
<accession>A0A8C2RD18</accession>
<reference evidence="7" key="1">
    <citation type="submission" date="2019-03" db="EMBL/GenBank/DDBJ databases">
        <title>Genome sequencing and reference-guided assembly of Black Bengal Goat (Capra hircus).</title>
        <authorList>
            <person name="Siddiki A.Z."/>
            <person name="Baten A."/>
            <person name="Billah M."/>
            <person name="Alam M.A.U."/>
            <person name="Shawrob K.S.M."/>
            <person name="Saha S."/>
            <person name="Chowdhury M."/>
            <person name="Rahman A.H."/>
            <person name="Stear M."/>
            <person name="Miah G."/>
            <person name="Das G.B."/>
            <person name="Hossain M.M."/>
            <person name="Kumkum M."/>
            <person name="Islam M.S."/>
            <person name="Mollah A.M."/>
            <person name="Ahsan A."/>
            <person name="Tusar F."/>
            <person name="Khan M.K.I."/>
        </authorList>
    </citation>
    <scope>NUCLEOTIDE SEQUENCE [LARGE SCALE GENOMIC DNA]</scope>
</reference>
<dbReference type="FunFam" id="3.30.40.10:FF:000545">
    <property type="entry name" value="E3 ubiquitin-protein ligase RNF135"/>
    <property type="match status" value="1"/>
</dbReference>
<dbReference type="GO" id="GO:0005737">
    <property type="term" value="C:cytoplasm"/>
    <property type="evidence" value="ECO:0007669"/>
    <property type="project" value="TreeGrafter"/>
</dbReference>
<dbReference type="Gene3D" id="3.30.40.10">
    <property type="entry name" value="Zinc/RING finger domain, C3HC4 (zinc finger)"/>
    <property type="match status" value="1"/>
</dbReference>
<dbReference type="GO" id="GO:0043021">
    <property type="term" value="F:ribonucleoprotein complex binding"/>
    <property type="evidence" value="ECO:0007669"/>
    <property type="project" value="TreeGrafter"/>
</dbReference>
<dbReference type="InterPro" id="IPR013083">
    <property type="entry name" value="Znf_RING/FYVE/PHD"/>
</dbReference>
<evidence type="ECO:0000256" key="5">
    <source>
        <dbReference type="SAM" id="MobiDB-lite"/>
    </source>
</evidence>
<evidence type="ECO:0000256" key="4">
    <source>
        <dbReference type="PROSITE-ProRule" id="PRU00175"/>
    </source>
</evidence>
<dbReference type="SUPFAM" id="SSF57850">
    <property type="entry name" value="RING/U-box"/>
    <property type="match status" value="1"/>
</dbReference>
<feature type="domain" description="RING-type" evidence="6">
    <location>
        <begin position="21"/>
        <end position="59"/>
    </location>
</feature>
<dbReference type="PROSITE" id="PS50089">
    <property type="entry name" value="ZF_RING_2"/>
    <property type="match status" value="1"/>
</dbReference>
<dbReference type="InterPro" id="IPR001841">
    <property type="entry name" value="Znf_RING"/>
</dbReference>
<dbReference type="SMART" id="SM00184">
    <property type="entry name" value="RING"/>
    <property type="match status" value="1"/>
</dbReference>
<feature type="compositionally biased region" description="Pro residues" evidence="5">
    <location>
        <begin position="94"/>
        <end position="116"/>
    </location>
</feature>
<dbReference type="PANTHER" id="PTHR25465:SF41">
    <property type="entry name" value="E3 UBIQUITIN-PROTEIN LIGASE RNF135"/>
    <property type="match status" value="1"/>
</dbReference>